<accession>A0A9P6SW91</accession>
<dbReference type="InterPro" id="IPR003732">
    <property type="entry name" value="Daa-tRNA_deacyls_DTD"/>
</dbReference>
<dbReference type="GO" id="GO:0051500">
    <property type="term" value="F:D-tyrosyl-tRNA(Tyr) deacylase activity"/>
    <property type="evidence" value="ECO:0007669"/>
    <property type="project" value="TreeGrafter"/>
</dbReference>
<evidence type="ECO:0000256" key="2">
    <source>
        <dbReference type="ARBA" id="ARBA00013056"/>
    </source>
</evidence>
<evidence type="ECO:0000313" key="9">
    <source>
        <dbReference type="Proteomes" id="UP000703661"/>
    </source>
</evidence>
<dbReference type="GO" id="GO:0005737">
    <property type="term" value="C:cytoplasm"/>
    <property type="evidence" value="ECO:0007669"/>
    <property type="project" value="InterPro"/>
</dbReference>
<evidence type="ECO:0000256" key="1">
    <source>
        <dbReference type="ARBA" id="ARBA00009673"/>
    </source>
</evidence>
<dbReference type="Pfam" id="PF02580">
    <property type="entry name" value="Tyr_Deacylase"/>
    <property type="match status" value="1"/>
</dbReference>
<proteinExistence type="inferred from homology"/>
<evidence type="ECO:0000256" key="6">
    <source>
        <dbReference type="ARBA" id="ARBA00048018"/>
    </source>
</evidence>
<dbReference type="PANTHER" id="PTHR10472:SF5">
    <property type="entry name" value="D-AMINOACYL-TRNA DEACYLASE 1"/>
    <property type="match status" value="1"/>
</dbReference>
<evidence type="ECO:0000313" key="8">
    <source>
        <dbReference type="EMBL" id="KAG0007496.1"/>
    </source>
</evidence>
<evidence type="ECO:0000256" key="3">
    <source>
        <dbReference type="ARBA" id="ARBA00020007"/>
    </source>
</evidence>
<dbReference type="Proteomes" id="UP000703661">
    <property type="component" value="Unassembled WGS sequence"/>
</dbReference>
<dbReference type="EMBL" id="JAAAID010002327">
    <property type="protein sequence ID" value="KAG0007496.1"/>
    <property type="molecule type" value="Genomic_DNA"/>
</dbReference>
<comment type="catalytic activity">
    <reaction evidence="6">
        <text>a D-aminoacyl-tRNA + H2O = a tRNA + a D-alpha-amino acid + H(+)</text>
        <dbReference type="Rhea" id="RHEA:13953"/>
        <dbReference type="Rhea" id="RHEA-COMP:10123"/>
        <dbReference type="Rhea" id="RHEA-COMP:10124"/>
        <dbReference type="ChEBI" id="CHEBI:15377"/>
        <dbReference type="ChEBI" id="CHEBI:15378"/>
        <dbReference type="ChEBI" id="CHEBI:59871"/>
        <dbReference type="ChEBI" id="CHEBI:78442"/>
        <dbReference type="ChEBI" id="CHEBI:79333"/>
        <dbReference type="EC" id="3.1.1.96"/>
    </reaction>
</comment>
<evidence type="ECO:0000256" key="7">
    <source>
        <dbReference type="SAM" id="MobiDB-lite"/>
    </source>
</evidence>
<dbReference type="SUPFAM" id="SSF69500">
    <property type="entry name" value="DTD-like"/>
    <property type="match status" value="1"/>
</dbReference>
<dbReference type="PANTHER" id="PTHR10472">
    <property type="entry name" value="D-TYROSYL-TRNA TYR DEACYLASE"/>
    <property type="match status" value="1"/>
</dbReference>
<comment type="catalytic activity">
    <reaction evidence="5">
        <text>glycyl-tRNA(Ala) + H2O = tRNA(Ala) + glycine + H(+)</text>
        <dbReference type="Rhea" id="RHEA:53744"/>
        <dbReference type="Rhea" id="RHEA-COMP:9657"/>
        <dbReference type="Rhea" id="RHEA-COMP:13640"/>
        <dbReference type="ChEBI" id="CHEBI:15377"/>
        <dbReference type="ChEBI" id="CHEBI:15378"/>
        <dbReference type="ChEBI" id="CHEBI:57305"/>
        <dbReference type="ChEBI" id="CHEBI:78442"/>
        <dbReference type="ChEBI" id="CHEBI:78522"/>
        <dbReference type="EC" id="3.1.1.96"/>
    </reaction>
</comment>
<dbReference type="AlphaFoldDB" id="A0A9P6SW91"/>
<dbReference type="OrthoDB" id="275783at2759"/>
<feature type="region of interest" description="Disordered" evidence="7">
    <location>
        <begin position="49"/>
        <end position="119"/>
    </location>
</feature>
<evidence type="ECO:0000256" key="5">
    <source>
        <dbReference type="ARBA" id="ARBA00047676"/>
    </source>
</evidence>
<keyword evidence="9" id="KW-1185">Reference proteome</keyword>
<evidence type="ECO:0000256" key="4">
    <source>
        <dbReference type="ARBA" id="ARBA00032747"/>
    </source>
</evidence>
<organism evidence="8 9">
    <name type="scientific">Entomortierella chlamydospora</name>
    <dbReference type="NCBI Taxonomy" id="101097"/>
    <lineage>
        <taxon>Eukaryota</taxon>
        <taxon>Fungi</taxon>
        <taxon>Fungi incertae sedis</taxon>
        <taxon>Mucoromycota</taxon>
        <taxon>Mortierellomycotina</taxon>
        <taxon>Mortierellomycetes</taxon>
        <taxon>Mortierellales</taxon>
        <taxon>Mortierellaceae</taxon>
        <taxon>Entomortierella</taxon>
    </lineage>
</organism>
<dbReference type="EC" id="3.1.1.96" evidence="2"/>
<comment type="similarity">
    <text evidence="1">Belongs to the DTD family.</text>
</comment>
<feature type="compositionally biased region" description="Polar residues" evidence="7">
    <location>
        <begin position="98"/>
        <end position="119"/>
    </location>
</feature>
<dbReference type="InterPro" id="IPR023509">
    <property type="entry name" value="DTD-like_sf"/>
</dbReference>
<name>A0A9P6SW91_9FUNG</name>
<comment type="caution">
    <text evidence="8">The sequence shown here is derived from an EMBL/GenBank/DDBJ whole genome shotgun (WGS) entry which is preliminary data.</text>
</comment>
<protein>
    <recommendedName>
        <fullName evidence="3">D-aminoacyl-tRNA deacylase</fullName>
        <ecNumber evidence="2">3.1.1.96</ecNumber>
    </recommendedName>
    <alternativeName>
        <fullName evidence="4">Gly-tRNA(Ala) deacylase</fullName>
    </alternativeName>
</protein>
<sequence length="119" mass="13051">MYHEFLDRLKKAYKPDLIKDGEFGAMMLVNIANDGPVTLELDSRKFEYLPASPTPAGRSAKSSPSPKVQGDKNENNNNNNKQPKGQKQQQKNGIENVSKANPDQTESDVTTEAKATSSA</sequence>
<reference evidence="8" key="1">
    <citation type="journal article" date="2020" name="Fungal Divers.">
        <title>Resolving the Mortierellaceae phylogeny through synthesis of multi-gene phylogenetics and phylogenomics.</title>
        <authorList>
            <person name="Vandepol N."/>
            <person name="Liber J."/>
            <person name="Desiro A."/>
            <person name="Na H."/>
            <person name="Kennedy M."/>
            <person name="Barry K."/>
            <person name="Grigoriev I.V."/>
            <person name="Miller A.N."/>
            <person name="O'Donnell K."/>
            <person name="Stajich J.E."/>
            <person name="Bonito G."/>
        </authorList>
    </citation>
    <scope>NUCLEOTIDE SEQUENCE</scope>
    <source>
        <strain evidence="8">NRRL 2769</strain>
    </source>
</reference>
<dbReference type="Gene3D" id="3.50.80.10">
    <property type="entry name" value="D-tyrosyl-tRNA(Tyr) deacylase"/>
    <property type="match status" value="1"/>
</dbReference>
<feature type="compositionally biased region" description="Low complexity" evidence="7">
    <location>
        <begin position="75"/>
        <end position="93"/>
    </location>
</feature>
<gene>
    <name evidence="8" type="primary">DTD1</name>
    <name evidence="8" type="ORF">BGZ80_004598</name>
</gene>